<gene>
    <name evidence="3" type="ORF">SAMN04488079_104158</name>
</gene>
<sequence length="391" mass="44336">MMNNRDTLSAVLPEAQQHSDALKELIKKQIRSEGGSISFARYMHACLYTPGYGYYSAGSHKLGEQGDFTTAPEISPFFGYSIASHIIDVFAQNTQKHILEFGAGSGQLAIDIMTSLEKSHELAEVYYILEISADLRQRQQQHIQLHLPKLIDRFVWLDKLPEQFEGVILANEVCDAMPVNLINIKSHRLYERHIAITDDDFVWLDKPVTDDELKQQGARIQTLISTDSYETEIHLATQQWLRTVAQSLTRGAFFIIDYGYNFDTFYSDERKQGTLCCYFRHQLNDDPFLLPGLQDITAHTEFTTLADIAVEQGLDVAGFHEQSDFLIAGGITDIAAASHNDMPAADWLQQSAGLKQLLMPSQMGQQFKVLSLTRNLELLPRLSLNDRRYQL</sequence>
<dbReference type="Pfam" id="PF02636">
    <property type="entry name" value="Methyltransf_28"/>
    <property type="match status" value="1"/>
</dbReference>
<dbReference type="InterPro" id="IPR029063">
    <property type="entry name" value="SAM-dependent_MTases_sf"/>
</dbReference>
<dbReference type="STRING" id="45496.SAMN04488079_104158"/>
<accession>A0A1I3WD23</accession>
<dbReference type="InterPro" id="IPR038375">
    <property type="entry name" value="NDUFAF7_sf"/>
</dbReference>
<proteinExistence type="predicted"/>
<dbReference type="PANTHER" id="PTHR12049">
    <property type="entry name" value="PROTEIN ARGININE METHYLTRANSFERASE NDUFAF7, MITOCHONDRIAL"/>
    <property type="match status" value="1"/>
</dbReference>
<keyword evidence="2 3" id="KW-0808">Transferase</keyword>
<evidence type="ECO:0000256" key="1">
    <source>
        <dbReference type="ARBA" id="ARBA00022603"/>
    </source>
</evidence>
<dbReference type="EMBL" id="FOSH01000004">
    <property type="protein sequence ID" value="SFK05574.1"/>
    <property type="molecule type" value="Genomic_DNA"/>
</dbReference>
<dbReference type="Proteomes" id="UP000198924">
    <property type="component" value="Unassembled WGS sequence"/>
</dbReference>
<dbReference type="InterPro" id="IPR003788">
    <property type="entry name" value="NDUFAF7"/>
</dbReference>
<evidence type="ECO:0000256" key="2">
    <source>
        <dbReference type="ARBA" id="ARBA00022679"/>
    </source>
</evidence>
<keyword evidence="1 3" id="KW-0489">Methyltransferase</keyword>
<dbReference type="RefSeq" id="WP_245752813.1">
    <property type="nucleotide sequence ID" value="NZ_FOSH01000004.1"/>
</dbReference>
<name>A0A1I3WD23_9GAMM</name>
<dbReference type="Gene3D" id="3.40.50.12710">
    <property type="match status" value="1"/>
</dbReference>
<keyword evidence="4" id="KW-1185">Reference proteome</keyword>
<dbReference type="AlphaFoldDB" id="A0A1I3WD23"/>
<protein>
    <submittedName>
        <fullName evidence="3">SAM-dependent methyltransferase, MidA family</fullName>
    </submittedName>
</protein>
<organism evidence="3 4">
    <name type="scientific">Methylophaga sulfidovorans</name>
    <dbReference type="NCBI Taxonomy" id="45496"/>
    <lineage>
        <taxon>Bacteria</taxon>
        <taxon>Pseudomonadati</taxon>
        <taxon>Pseudomonadota</taxon>
        <taxon>Gammaproteobacteria</taxon>
        <taxon>Thiotrichales</taxon>
        <taxon>Piscirickettsiaceae</taxon>
        <taxon>Methylophaga</taxon>
    </lineage>
</organism>
<dbReference type="PANTHER" id="PTHR12049:SF7">
    <property type="entry name" value="PROTEIN ARGININE METHYLTRANSFERASE NDUFAF7, MITOCHONDRIAL"/>
    <property type="match status" value="1"/>
</dbReference>
<dbReference type="SUPFAM" id="SSF53335">
    <property type="entry name" value="S-adenosyl-L-methionine-dependent methyltransferases"/>
    <property type="match status" value="1"/>
</dbReference>
<dbReference type="GO" id="GO:0032259">
    <property type="term" value="P:methylation"/>
    <property type="evidence" value="ECO:0007669"/>
    <property type="project" value="UniProtKB-KW"/>
</dbReference>
<reference evidence="4" key="1">
    <citation type="submission" date="2016-10" db="EMBL/GenBank/DDBJ databases">
        <authorList>
            <person name="Varghese N."/>
            <person name="Submissions S."/>
        </authorList>
    </citation>
    <scope>NUCLEOTIDE SEQUENCE [LARGE SCALE GENOMIC DNA]</scope>
    <source>
        <strain evidence="4">DSM 11578</strain>
    </source>
</reference>
<evidence type="ECO:0000313" key="3">
    <source>
        <dbReference type="EMBL" id="SFK05574.1"/>
    </source>
</evidence>
<evidence type="ECO:0000313" key="4">
    <source>
        <dbReference type="Proteomes" id="UP000198924"/>
    </source>
</evidence>
<dbReference type="GO" id="GO:0035243">
    <property type="term" value="F:protein-arginine omega-N symmetric methyltransferase activity"/>
    <property type="evidence" value="ECO:0007669"/>
    <property type="project" value="TreeGrafter"/>
</dbReference>